<dbReference type="EMBL" id="DS114102">
    <property type="protein sequence ID" value="EAX90499.1"/>
    <property type="molecule type" value="Genomic_DNA"/>
</dbReference>
<dbReference type="GO" id="GO:0016939">
    <property type="term" value="C:kinesin II complex"/>
    <property type="evidence" value="ECO:0000318"/>
    <property type="project" value="GO_Central"/>
</dbReference>
<sequence length="698" mass="79408">MEYSIARDKIPGKIEVVPEECAIIVNYTLQVKIFDQNYTTIAERSREKSIKINFTGMKPDSDLEEVADTLIDQTELLRADNRDDLIKALMELQYGCDGKYVAGPNQPDSPVKNTTKQITSIVKSGDVKSLAISMSKKEVDTAMHDSLVKIGMGSKEDVRKTLESLVKIASYDRNLALMVQNDPLITTLCTTLKNYTQKADLTICSPIMQIFERISLFRNFHDLFPRFKIGQLVLQVLFGMIKIADKVQESQKDIYPRYVKQQNVLLLHVINVLYNLTDNSNTTNKLVDNGIITGLVELMKRSNPELLTSVLRFIRKLSTIKLIWSNLDADEIINSIKEDIYNKIKPGGDKTNIAMAPVYNETLDLLFRFSEHPETLEIFRQTKLFDSMQGLCEIKACRLNLLSFFYQVSRMRSSDEIFKPQHVLNMLVQCATENGKERQIALVVLMKLTSSDKEVSEAISKSPVFTHENIRNIFIDCTKEGSGKESSTLLKLIRNVADNNPSLVEGFDDQIMLAAVKYKDQYDTLTDIMAVANRSAIDSSRSKVFMSNKNFMDLLINVLEKSTSRRVPPQLILEIVMFCGSLLLYSKPAKLLVSKNIVPLTLNVYNNFSDDYDMETQCLYCFYMFIIHGDSRKQLLEDKSIVDKVIAQSGSTNVVLADMASKVLDVLMIFDKSIPEKIRLPRFLAYNQDWLRQMGLTK</sequence>
<dbReference type="GO" id="GO:0005930">
    <property type="term" value="C:axoneme"/>
    <property type="evidence" value="ECO:0000318"/>
    <property type="project" value="GO_Central"/>
</dbReference>
<dbReference type="RefSeq" id="XP_001303429.1">
    <property type="nucleotide sequence ID" value="XM_001303428.1"/>
</dbReference>
<dbReference type="KEGG" id="tva:4748185"/>
<dbReference type="eggNOG" id="KOG1222">
    <property type="taxonomic scope" value="Eukaryota"/>
</dbReference>
<proteinExistence type="predicted"/>
<reference evidence="1" key="2">
    <citation type="journal article" date="2007" name="Science">
        <title>Draft genome sequence of the sexually transmitted pathogen Trichomonas vaginalis.</title>
        <authorList>
            <person name="Carlton J.M."/>
            <person name="Hirt R.P."/>
            <person name="Silva J.C."/>
            <person name="Delcher A.L."/>
            <person name="Schatz M."/>
            <person name="Zhao Q."/>
            <person name="Wortman J.R."/>
            <person name="Bidwell S.L."/>
            <person name="Alsmark U.C.M."/>
            <person name="Besteiro S."/>
            <person name="Sicheritz-Ponten T."/>
            <person name="Noel C.J."/>
            <person name="Dacks J.B."/>
            <person name="Foster P.G."/>
            <person name="Simillion C."/>
            <person name="Van de Peer Y."/>
            <person name="Miranda-Saavedra D."/>
            <person name="Barton G.J."/>
            <person name="Westrop G.D."/>
            <person name="Mueller S."/>
            <person name="Dessi D."/>
            <person name="Fiori P.L."/>
            <person name="Ren Q."/>
            <person name="Paulsen I."/>
            <person name="Zhang H."/>
            <person name="Bastida-Corcuera F.D."/>
            <person name="Simoes-Barbosa A."/>
            <person name="Brown M.T."/>
            <person name="Hayes R.D."/>
            <person name="Mukherjee M."/>
            <person name="Okumura C.Y."/>
            <person name="Schneider R."/>
            <person name="Smith A.J."/>
            <person name="Vanacova S."/>
            <person name="Villalvazo M."/>
            <person name="Haas B.J."/>
            <person name="Pertea M."/>
            <person name="Feldblyum T.V."/>
            <person name="Utterback T.R."/>
            <person name="Shu C.L."/>
            <person name="Osoegawa K."/>
            <person name="de Jong P.J."/>
            <person name="Hrdy I."/>
            <person name="Horvathova L."/>
            <person name="Zubacova Z."/>
            <person name="Dolezal P."/>
            <person name="Malik S.B."/>
            <person name="Logsdon J.M. Jr."/>
            <person name="Henze K."/>
            <person name="Gupta A."/>
            <person name="Wang C.C."/>
            <person name="Dunne R.L."/>
            <person name="Upcroft J.A."/>
            <person name="Upcroft P."/>
            <person name="White O."/>
            <person name="Salzberg S.L."/>
            <person name="Tang P."/>
            <person name="Chiu C.-H."/>
            <person name="Lee Y.-S."/>
            <person name="Embley T.M."/>
            <person name="Coombs G.H."/>
            <person name="Mottram J.C."/>
            <person name="Tachezy J."/>
            <person name="Fraser-Liggett C.M."/>
            <person name="Johnson P.J."/>
        </authorList>
    </citation>
    <scope>NUCLEOTIDE SEQUENCE [LARGE SCALE GENOMIC DNA]</scope>
    <source>
        <strain evidence="1">G3</strain>
    </source>
</reference>
<dbReference type="InterPro" id="IPR011989">
    <property type="entry name" value="ARM-like"/>
</dbReference>
<dbReference type="Gene3D" id="1.25.10.10">
    <property type="entry name" value="Leucine-rich Repeat Variant"/>
    <property type="match status" value="2"/>
</dbReference>
<dbReference type="AlphaFoldDB" id="A2FX53"/>
<dbReference type="Pfam" id="PF05804">
    <property type="entry name" value="KAP"/>
    <property type="match status" value="2"/>
</dbReference>
<dbReference type="SMR" id="A2FX53"/>
<dbReference type="InParanoid" id="A2FX53"/>
<accession>A2FX53</accession>
<dbReference type="SUPFAM" id="SSF48371">
    <property type="entry name" value="ARM repeat"/>
    <property type="match status" value="1"/>
</dbReference>
<dbReference type="GO" id="GO:0007018">
    <property type="term" value="P:microtubule-based movement"/>
    <property type="evidence" value="ECO:0000318"/>
    <property type="project" value="GO_Central"/>
</dbReference>
<dbReference type="OrthoDB" id="10265679at2759"/>
<dbReference type="VEuPathDB" id="TrichDB:TVAGG3_0244340"/>
<dbReference type="SMART" id="SM01297">
    <property type="entry name" value="KAP"/>
    <property type="match status" value="1"/>
</dbReference>
<name>A2FX53_TRIV3</name>
<evidence type="ECO:0000313" key="2">
    <source>
        <dbReference type="Proteomes" id="UP000001542"/>
    </source>
</evidence>
<evidence type="ECO:0000313" key="1">
    <source>
        <dbReference type="EMBL" id="EAX90499.1"/>
    </source>
</evidence>
<dbReference type="GO" id="GO:0035869">
    <property type="term" value="C:ciliary transition zone"/>
    <property type="evidence" value="ECO:0000318"/>
    <property type="project" value="GO_Central"/>
</dbReference>
<dbReference type="InterPro" id="IPR016024">
    <property type="entry name" value="ARM-type_fold"/>
</dbReference>
<dbReference type="GO" id="GO:0019894">
    <property type="term" value="F:kinesin binding"/>
    <property type="evidence" value="ECO:0007669"/>
    <property type="project" value="InterPro"/>
</dbReference>
<dbReference type="Proteomes" id="UP000001542">
    <property type="component" value="Unassembled WGS sequence"/>
</dbReference>
<dbReference type="VEuPathDB" id="TrichDB:TVAG_311270"/>
<dbReference type="InterPro" id="IPR008658">
    <property type="entry name" value="KAP3"/>
</dbReference>
<gene>
    <name evidence="1" type="ORF">TVAG_311270</name>
</gene>
<evidence type="ECO:0008006" key="3">
    <source>
        <dbReference type="Google" id="ProtNLM"/>
    </source>
</evidence>
<keyword evidence="2" id="KW-1185">Reference proteome</keyword>
<dbReference type="GO" id="GO:0044782">
    <property type="term" value="P:cilium organization"/>
    <property type="evidence" value="ECO:0000318"/>
    <property type="project" value="GO_Central"/>
</dbReference>
<dbReference type="PANTHER" id="PTHR15605">
    <property type="entry name" value="KINESIN-ASSOCIATED PROTEINS"/>
    <property type="match status" value="1"/>
</dbReference>
<dbReference type="STRING" id="5722.A2FX53"/>
<protein>
    <recommendedName>
        <fullName evidence="3">Kinesin-associated protein</fullName>
    </recommendedName>
</protein>
<dbReference type="OMA" id="MYELNIV"/>
<dbReference type="PANTHER" id="PTHR15605:SF2">
    <property type="entry name" value="KINESIN-ASSOCIATED PROTEIN 3"/>
    <property type="match status" value="1"/>
</dbReference>
<organism evidence="1 2">
    <name type="scientific">Trichomonas vaginalis (strain ATCC PRA-98 / G3)</name>
    <dbReference type="NCBI Taxonomy" id="412133"/>
    <lineage>
        <taxon>Eukaryota</taxon>
        <taxon>Metamonada</taxon>
        <taxon>Parabasalia</taxon>
        <taxon>Trichomonadida</taxon>
        <taxon>Trichomonadidae</taxon>
        <taxon>Trichomonas</taxon>
    </lineage>
</organism>
<reference evidence="1" key="1">
    <citation type="submission" date="2006-10" db="EMBL/GenBank/DDBJ databases">
        <authorList>
            <person name="Amadeo P."/>
            <person name="Zhao Q."/>
            <person name="Wortman J."/>
            <person name="Fraser-Liggett C."/>
            <person name="Carlton J."/>
        </authorList>
    </citation>
    <scope>NUCLEOTIDE SEQUENCE</scope>
    <source>
        <strain evidence="1">G3</strain>
    </source>
</reference>